<dbReference type="Proteomes" id="UP000886998">
    <property type="component" value="Unassembled WGS sequence"/>
</dbReference>
<gene>
    <name evidence="1" type="ORF">TNIN_471401</name>
</gene>
<reference evidence="1" key="1">
    <citation type="submission" date="2020-08" db="EMBL/GenBank/DDBJ databases">
        <title>Multicomponent nature underlies the extraordinary mechanical properties of spider dragline silk.</title>
        <authorList>
            <person name="Kono N."/>
            <person name="Nakamura H."/>
            <person name="Mori M."/>
            <person name="Yoshida Y."/>
            <person name="Ohtoshi R."/>
            <person name="Malay A.D."/>
            <person name="Moran D.A.P."/>
            <person name="Tomita M."/>
            <person name="Numata K."/>
            <person name="Arakawa K."/>
        </authorList>
    </citation>
    <scope>NUCLEOTIDE SEQUENCE</scope>
</reference>
<sequence>MISDMENEDFQMQFLDVYFLVPQEDVVFSGYMANQTNLVKESMTAKMNFVVLCDVASDQADQYGMYLEHHGPFQHQLLWKEYVGRLLEILLTYAIIESVLIDLLRPVFYLKRSTWAICATV</sequence>
<evidence type="ECO:0000313" key="1">
    <source>
        <dbReference type="EMBL" id="GFY55272.1"/>
    </source>
</evidence>
<comment type="caution">
    <text evidence="1">The sequence shown here is derived from an EMBL/GenBank/DDBJ whole genome shotgun (WGS) entry which is preliminary data.</text>
</comment>
<organism evidence="1 2">
    <name type="scientific">Trichonephila inaurata madagascariensis</name>
    <dbReference type="NCBI Taxonomy" id="2747483"/>
    <lineage>
        <taxon>Eukaryota</taxon>
        <taxon>Metazoa</taxon>
        <taxon>Ecdysozoa</taxon>
        <taxon>Arthropoda</taxon>
        <taxon>Chelicerata</taxon>
        <taxon>Arachnida</taxon>
        <taxon>Araneae</taxon>
        <taxon>Araneomorphae</taxon>
        <taxon>Entelegynae</taxon>
        <taxon>Araneoidea</taxon>
        <taxon>Nephilidae</taxon>
        <taxon>Trichonephila</taxon>
        <taxon>Trichonephila inaurata</taxon>
    </lineage>
</organism>
<proteinExistence type="predicted"/>
<evidence type="ECO:0000313" key="2">
    <source>
        <dbReference type="Proteomes" id="UP000886998"/>
    </source>
</evidence>
<keyword evidence="2" id="KW-1185">Reference proteome</keyword>
<dbReference type="AlphaFoldDB" id="A0A8X6XMD2"/>
<protein>
    <submittedName>
        <fullName evidence="1">Uncharacterized protein</fullName>
    </submittedName>
</protein>
<dbReference type="EMBL" id="BMAV01010284">
    <property type="protein sequence ID" value="GFY55272.1"/>
    <property type="molecule type" value="Genomic_DNA"/>
</dbReference>
<accession>A0A8X6XMD2</accession>
<name>A0A8X6XMD2_9ARAC</name>